<evidence type="ECO:0000256" key="1">
    <source>
        <dbReference type="SAM" id="MobiDB-lite"/>
    </source>
</evidence>
<evidence type="ECO:0000313" key="2">
    <source>
        <dbReference type="EMBL" id="KAF4404457.1"/>
    </source>
</evidence>
<name>A0A7J6IA89_CANSA</name>
<dbReference type="Proteomes" id="UP000583929">
    <property type="component" value="Unassembled WGS sequence"/>
</dbReference>
<reference evidence="2 3" key="1">
    <citation type="journal article" date="2020" name="bioRxiv">
        <title>Sequence and annotation of 42 cannabis genomes reveals extensive copy number variation in cannabinoid synthesis and pathogen resistance genes.</title>
        <authorList>
            <person name="Mckernan K.J."/>
            <person name="Helbert Y."/>
            <person name="Kane L.T."/>
            <person name="Ebling H."/>
            <person name="Zhang L."/>
            <person name="Liu B."/>
            <person name="Eaton Z."/>
            <person name="Mclaughlin S."/>
            <person name="Kingan S."/>
            <person name="Baybayan P."/>
            <person name="Concepcion G."/>
            <person name="Jordan M."/>
            <person name="Riva A."/>
            <person name="Barbazuk W."/>
            <person name="Harkins T."/>
        </authorList>
    </citation>
    <scope>NUCLEOTIDE SEQUENCE [LARGE SCALE GENOMIC DNA]</scope>
    <source>
        <strain evidence="3">cv. Jamaican Lion 4</strain>
        <tissue evidence="2">Leaf</tissue>
    </source>
</reference>
<dbReference type="AlphaFoldDB" id="A0A7J6IA89"/>
<feature type="compositionally biased region" description="Basic residues" evidence="1">
    <location>
        <begin position="12"/>
        <end position="21"/>
    </location>
</feature>
<gene>
    <name evidence="2" type="ORF">G4B88_005843</name>
</gene>
<keyword evidence="3" id="KW-1185">Reference proteome</keyword>
<protein>
    <submittedName>
        <fullName evidence="2">Uncharacterized protein</fullName>
    </submittedName>
</protein>
<dbReference type="EMBL" id="JAATIQ010000001">
    <property type="protein sequence ID" value="KAF4404457.1"/>
    <property type="molecule type" value="Genomic_DNA"/>
</dbReference>
<organism evidence="2 3">
    <name type="scientific">Cannabis sativa</name>
    <name type="common">Hemp</name>
    <name type="synonym">Marijuana</name>
    <dbReference type="NCBI Taxonomy" id="3483"/>
    <lineage>
        <taxon>Eukaryota</taxon>
        <taxon>Viridiplantae</taxon>
        <taxon>Streptophyta</taxon>
        <taxon>Embryophyta</taxon>
        <taxon>Tracheophyta</taxon>
        <taxon>Spermatophyta</taxon>
        <taxon>Magnoliopsida</taxon>
        <taxon>eudicotyledons</taxon>
        <taxon>Gunneridae</taxon>
        <taxon>Pentapetalae</taxon>
        <taxon>rosids</taxon>
        <taxon>fabids</taxon>
        <taxon>Rosales</taxon>
        <taxon>Cannabaceae</taxon>
        <taxon>Cannabis</taxon>
    </lineage>
</organism>
<sequence>MAPCPSPPRPATTKHHHHHRPLPISHSSPERSRQVSPSSPCSAPWRELFQFSSFSRPENYNAAMEHNDI</sequence>
<proteinExistence type="predicted"/>
<feature type="compositionally biased region" description="Pro residues" evidence="1">
    <location>
        <begin position="1"/>
        <end position="10"/>
    </location>
</feature>
<evidence type="ECO:0000313" key="3">
    <source>
        <dbReference type="Proteomes" id="UP000583929"/>
    </source>
</evidence>
<comment type="caution">
    <text evidence="2">The sequence shown here is derived from an EMBL/GenBank/DDBJ whole genome shotgun (WGS) entry which is preliminary data.</text>
</comment>
<feature type="region of interest" description="Disordered" evidence="1">
    <location>
        <begin position="1"/>
        <end position="44"/>
    </location>
</feature>
<accession>A0A7J6IA89</accession>